<dbReference type="AlphaFoldDB" id="A0A932EQH7"/>
<accession>A0A932EQH7</accession>
<feature type="region of interest" description="Disordered" evidence="1">
    <location>
        <begin position="109"/>
        <end position="146"/>
    </location>
</feature>
<gene>
    <name evidence="2" type="ORF">HYX28_03595</name>
</gene>
<evidence type="ECO:0000313" key="3">
    <source>
        <dbReference type="Proteomes" id="UP000779809"/>
    </source>
</evidence>
<dbReference type="EMBL" id="JACPNR010000004">
    <property type="protein sequence ID" value="MBI2677845.1"/>
    <property type="molecule type" value="Genomic_DNA"/>
</dbReference>
<dbReference type="CDD" id="cd03524">
    <property type="entry name" value="RPA2_OBF_family"/>
    <property type="match status" value="1"/>
</dbReference>
<proteinExistence type="predicted"/>
<comment type="caution">
    <text evidence="2">The sequence shown here is derived from an EMBL/GenBank/DDBJ whole genome shotgun (WGS) entry which is preliminary data.</text>
</comment>
<evidence type="ECO:0000313" key="2">
    <source>
        <dbReference type="EMBL" id="MBI2677845.1"/>
    </source>
</evidence>
<evidence type="ECO:0000256" key="1">
    <source>
        <dbReference type="SAM" id="MobiDB-lite"/>
    </source>
</evidence>
<protein>
    <submittedName>
        <fullName evidence="2">OB-fold nucleic acid binding domain-containing protein</fullName>
    </submittedName>
</protein>
<organism evidence="2 3">
    <name type="scientific">Candidatus Korobacter versatilis</name>
    <dbReference type="NCBI Taxonomy" id="658062"/>
    <lineage>
        <taxon>Bacteria</taxon>
        <taxon>Pseudomonadati</taxon>
        <taxon>Acidobacteriota</taxon>
        <taxon>Terriglobia</taxon>
        <taxon>Terriglobales</taxon>
        <taxon>Candidatus Korobacteraceae</taxon>
        <taxon>Candidatus Korobacter</taxon>
    </lineage>
</organism>
<dbReference type="Proteomes" id="UP000779809">
    <property type="component" value="Unassembled WGS sequence"/>
</dbReference>
<name>A0A932EQH7_9BACT</name>
<sequence>MAVLLFPALAAPAACIPFTAAPEHVGESVCVTGKVLKVAEGKNGAWFLDLCDDHKTCPFTVVVFARDLRDVGDVRQLAGKQIQLFGKIKLYAGKAEIILKDARQLHGEAAKLPPMPREYDASRHGSYRAGRYRTKGKPADLDPEKR</sequence>
<feature type="compositionally biased region" description="Basic and acidic residues" evidence="1">
    <location>
        <begin position="137"/>
        <end position="146"/>
    </location>
</feature>
<reference evidence="2" key="1">
    <citation type="submission" date="2020-07" db="EMBL/GenBank/DDBJ databases">
        <title>Huge and variable diversity of episymbiotic CPR bacteria and DPANN archaea in groundwater ecosystems.</title>
        <authorList>
            <person name="He C.Y."/>
            <person name="Keren R."/>
            <person name="Whittaker M."/>
            <person name="Farag I.F."/>
            <person name="Doudna J."/>
            <person name="Cate J.H.D."/>
            <person name="Banfield J.F."/>
        </authorList>
    </citation>
    <scope>NUCLEOTIDE SEQUENCE</scope>
    <source>
        <strain evidence="2">NC_groundwater_580_Pr5_B-0.1um_64_19</strain>
    </source>
</reference>